<dbReference type="AlphaFoldDB" id="A0A5N6WYU1"/>
<reference evidence="2" key="1">
    <citation type="submission" date="2019-04" db="EMBL/GenBank/DDBJ databases">
        <title>Friends and foes A comparative genomics studyof 23 Aspergillus species from section Flavi.</title>
        <authorList>
            <consortium name="DOE Joint Genome Institute"/>
            <person name="Kjaerbolling I."/>
            <person name="Vesth T."/>
            <person name="Frisvad J.C."/>
            <person name="Nybo J.L."/>
            <person name="Theobald S."/>
            <person name="Kildgaard S."/>
            <person name="Isbrandt T."/>
            <person name="Kuo A."/>
            <person name="Sato A."/>
            <person name="Lyhne E.K."/>
            <person name="Kogle M.E."/>
            <person name="Wiebenga A."/>
            <person name="Kun R.S."/>
            <person name="Lubbers R.J."/>
            <person name="Makela M.R."/>
            <person name="Barry K."/>
            <person name="Chovatia M."/>
            <person name="Clum A."/>
            <person name="Daum C."/>
            <person name="Haridas S."/>
            <person name="He G."/>
            <person name="LaButti K."/>
            <person name="Lipzen A."/>
            <person name="Mondo S."/>
            <person name="Riley R."/>
            <person name="Salamov A."/>
            <person name="Simmons B.A."/>
            <person name="Magnuson J.K."/>
            <person name="Henrissat B."/>
            <person name="Mortensen U.H."/>
            <person name="Larsen T.O."/>
            <person name="Devries R.P."/>
            <person name="Grigoriev I.V."/>
            <person name="Machida M."/>
            <person name="Baker S.E."/>
            <person name="Andersen M.R."/>
        </authorList>
    </citation>
    <scope>NUCLEOTIDE SEQUENCE [LARGE SCALE GENOMIC DNA]</scope>
    <source>
        <strain evidence="2">CBS 130017</strain>
    </source>
</reference>
<protein>
    <submittedName>
        <fullName evidence="1">Uncharacterized protein</fullName>
    </submittedName>
</protein>
<sequence>MQNCTHFPPFSLVSCIYRSQFPIHLISPRFRPLTQQPHTCIFLRYIPATLNFTHWSTYFSTRYPLCNTSSWSSSSSGAHLAPEASPDHSAFLPSLSVPTAGLHLEMWVAYLNTRSPFSGFITGPEMHFLLHLVSCHCRSHRTTTPSRIQSHKPISQLSRLR</sequence>
<gene>
    <name evidence="1" type="ORF">BDV39DRAFT_101471</name>
</gene>
<name>A0A5N6WYU1_9EURO</name>
<keyword evidence="2" id="KW-1185">Reference proteome</keyword>
<proteinExistence type="predicted"/>
<organism evidence="1 2">
    <name type="scientific">Aspergillus sergii</name>
    <dbReference type="NCBI Taxonomy" id="1034303"/>
    <lineage>
        <taxon>Eukaryota</taxon>
        <taxon>Fungi</taxon>
        <taxon>Dikarya</taxon>
        <taxon>Ascomycota</taxon>
        <taxon>Pezizomycotina</taxon>
        <taxon>Eurotiomycetes</taxon>
        <taxon>Eurotiomycetidae</taxon>
        <taxon>Eurotiales</taxon>
        <taxon>Aspergillaceae</taxon>
        <taxon>Aspergillus</taxon>
        <taxon>Aspergillus subgen. Circumdati</taxon>
    </lineage>
</organism>
<evidence type="ECO:0000313" key="1">
    <source>
        <dbReference type="EMBL" id="KAE8325782.1"/>
    </source>
</evidence>
<dbReference type="EMBL" id="ML741805">
    <property type="protein sequence ID" value="KAE8325782.1"/>
    <property type="molecule type" value="Genomic_DNA"/>
</dbReference>
<dbReference type="Proteomes" id="UP000325945">
    <property type="component" value="Unassembled WGS sequence"/>
</dbReference>
<accession>A0A5N6WYU1</accession>
<evidence type="ECO:0000313" key="2">
    <source>
        <dbReference type="Proteomes" id="UP000325945"/>
    </source>
</evidence>